<feature type="transmembrane region" description="Helical" evidence="1">
    <location>
        <begin position="54"/>
        <end position="74"/>
    </location>
</feature>
<accession>A0AAD9JJJ7</accession>
<dbReference type="EMBL" id="JAODUP010000291">
    <property type="protein sequence ID" value="KAK2153635.1"/>
    <property type="molecule type" value="Genomic_DNA"/>
</dbReference>
<sequence>MMTGLQPTSDRHNVTRANVYKRYEALTSELSELIKPKSWILLLRKVLIARPVKIILLVVLSISVVMMITSNVNIEWKVRMKETHLEEKKTNFENKENWLLVAKPRSSIEYKREDDPESPANWLLLNRHADNHGKQIEKNILKPVTG</sequence>
<organism evidence="2 3">
    <name type="scientific">Paralvinella palmiformis</name>
    <dbReference type="NCBI Taxonomy" id="53620"/>
    <lineage>
        <taxon>Eukaryota</taxon>
        <taxon>Metazoa</taxon>
        <taxon>Spiralia</taxon>
        <taxon>Lophotrochozoa</taxon>
        <taxon>Annelida</taxon>
        <taxon>Polychaeta</taxon>
        <taxon>Sedentaria</taxon>
        <taxon>Canalipalpata</taxon>
        <taxon>Terebellida</taxon>
        <taxon>Terebelliformia</taxon>
        <taxon>Alvinellidae</taxon>
        <taxon>Paralvinella</taxon>
    </lineage>
</organism>
<evidence type="ECO:0000256" key="1">
    <source>
        <dbReference type="SAM" id="Phobius"/>
    </source>
</evidence>
<gene>
    <name evidence="2" type="ORF">LSH36_291g09017</name>
</gene>
<protein>
    <submittedName>
        <fullName evidence="2">Uncharacterized protein</fullName>
    </submittedName>
</protein>
<reference evidence="2" key="1">
    <citation type="journal article" date="2023" name="Mol. Biol. Evol.">
        <title>Third-Generation Sequencing Reveals the Adaptive Role of the Epigenome in Three Deep-Sea Polychaetes.</title>
        <authorList>
            <person name="Perez M."/>
            <person name="Aroh O."/>
            <person name="Sun Y."/>
            <person name="Lan Y."/>
            <person name="Juniper S.K."/>
            <person name="Young C.R."/>
            <person name="Angers B."/>
            <person name="Qian P.Y."/>
        </authorList>
    </citation>
    <scope>NUCLEOTIDE SEQUENCE</scope>
    <source>
        <strain evidence="2">P08H-3</strain>
    </source>
</reference>
<keyword evidence="1" id="KW-0812">Transmembrane</keyword>
<dbReference type="AlphaFoldDB" id="A0AAD9JJJ7"/>
<evidence type="ECO:0000313" key="2">
    <source>
        <dbReference type="EMBL" id="KAK2153635.1"/>
    </source>
</evidence>
<keyword evidence="1" id="KW-1133">Transmembrane helix</keyword>
<keyword evidence="3" id="KW-1185">Reference proteome</keyword>
<proteinExistence type="predicted"/>
<comment type="caution">
    <text evidence="2">The sequence shown here is derived from an EMBL/GenBank/DDBJ whole genome shotgun (WGS) entry which is preliminary data.</text>
</comment>
<dbReference type="Proteomes" id="UP001208570">
    <property type="component" value="Unassembled WGS sequence"/>
</dbReference>
<evidence type="ECO:0000313" key="3">
    <source>
        <dbReference type="Proteomes" id="UP001208570"/>
    </source>
</evidence>
<name>A0AAD9JJJ7_9ANNE</name>
<keyword evidence="1" id="KW-0472">Membrane</keyword>